<evidence type="ECO:0000313" key="3">
    <source>
        <dbReference type="EMBL" id="THU83610.1"/>
    </source>
</evidence>
<keyword evidence="4" id="KW-1185">Reference proteome</keyword>
<name>A0A4S8L5A0_DENBC</name>
<feature type="transmembrane region" description="Helical" evidence="1">
    <location>
        <begin position="75"/>
        <end position="93"/>
    </location>
</feature>
<accession>A0A4S8L5A0</accession>
<dbReference type="InterPro" id="IPR045339">
    <property type="entry name" value="DUF6534"/>
</dbReference>
<dbReference type="AlphaFoldDB" id="A0A4S8L5A0"/>
<keyword evidence="1" id="KW-1133">Transmembrane helix</keyword>
<evidence type="ECO:0000259" key="2">
    <source>
        <dbReference type="Pfam" id="PF20152"/>
    </source>
</evidence>
<dbReference type="PANTHER" id="PTHR40465:SF1">
    <property type="entry name" value="DUF6534 DOMAIN-CONTAINING PROTEIN"/>
    <property type="match status" value="1"/>
</dbReference>
<feature type="transmembrane region" description="Helical" evidence="1">
    <location>
        <begin position="213"/>
        <end position="234"/>
    </location>
</feature>
<feature type="transmembrane region" description="Helical" evidence="1">
    <location>
        <begin position="35"/>
        <end position="55"/>
    </location>
</feature>
<feature type="domain" description="DUF6534" evidence="2">
    <location>
        <begin position="152"/>
        <end position="238"/>
    </location>
</feature>
<dbReference type="Proteomes" id="UP000297245">
    <property type="component" value="Unassembled WGS sequence"/>
</dbReference>
<feature type="transmembrane region" description="Helical" evidence="1">
    <location>
        <begin position="180"/>
        <end position="207"/>
    </location>
</feature>
<organism evidence="3 4">
    <name type="scientific">Dendrothele bispora (strain CBS 962.96)</name>
    <dbReference type="NCBI Taxonomy" id="1314807"/>
    <lineage>
        <taxon>Eukaryota</taxon>
        <taxon>Fungi</taxon>
        <taxon>Dikarya</taxon>
        <taxon>Basidiomycota</taxon>
        <taxon>Agaricomycotina</taxon>
        <taxon>Agaricomycetes</taxon>
        <taxon>Agaricomycetidae</taxon>
        <taxon>Agaricales</taxon>
        <taxon>Agaricales incertae sedis</taxon>
        <taxon>Dendrothele</taxon>
    </lineage>
</organism>
<evidence type="ECO:0000313" key="4">
    <source>
        <dbReference type="Proteomes" id="UP000297245"/>
    </source>
</evidence>
<reference evidence="3 4" key="1">
    <citation type="journal article" date="2019" name="Nat. Ecol. Evol.">
        <title>Megaphylogeny resolves global patterns of mushroom evolution.</title>
        <authorList>
            <person name="Varga T."/>
            <person name="Krizsan K."/>
            <person name="Foldi C."/>
            <person name="Dima B."/>
            <person name="Sanchez-Garcia M."/>
            <person name="Sanchez-Ramirez S."/>
            <person name="Szollosi G.J."/>
            <person name="Szarkandi J.G."/>
            <person name="Papp V."/>
            <person name="Albert L."/>
            <person name="Andreopoulos W."/>
            <person name="Angelini C."/>
            <person name="Antonin V."/>
            <person name="Barry K.W."/>
            <person name="Bougher N.L."/>
            <person name="Buchanan P."/>
            <person name="Buyck B."/>
            <person name="Bense V."/>
            <person name="Catcheside P."/>
            <person name="Chovatia M."/>
            <person name="Cooper J."/>
            <person name="Damon W."/>
            <person name="Desjardin D."/>
            <person name="Finy P."/>
            <person name="Geml J."/>
            <person name="Haridas S."/>
            <person name="Hughes K."/>
            <person name="Justo A."/>
            <person name="Karasinski D."/>
            <person name="Kautmanova I."/>
            <person name="Kiss B."/>
            <person name="Kocsube S."/>
            <person name="Kotiranta H."/>
            <person name="LaButti K.M."/>
            <person name="Lechner B.E."/>
            <person name="Liimatainen K."/>
            <person name="Lipzen A."/>
            <person name="Lukacs Z."/>
            <person name="Mihaltcheva S."/>
            <person name="Morgado L.N."/>
            <person name="Niskanen T."/>
            <person name="Noordeloos M.E."/>
            <person name="Ohm R.A."/>
            <person name="Ortiz-Santana B."/>
            <person name="Ovrebo C."/>
            <person name="Racz N."/>
            <person name="Riley R."/>
            <person name="Savchenko A."/>
            <person name="Shiryaev A."/>
            <person name="Soop K."/>
            <person name="Spirin V."/>
            <person name="Szebenyi C."/>
            <person name="Tomsovsky M."/>
            <person name="Tulloss R.E."/>
            <person name="Uehling J."/>
            <person name="Grigoriev I.V."/>
            <person name="Vagvolgyi C."/>
            <person name="Papp T."/>
            <person name="Martin F.M."/>
            <person name="Miettinen O."/>
            <person name="Hibbett D.S."/>
            <person name="Nagy L.G."/>
        </authorList>
    </citation>
    <scope>NUCLEOTIDE SEQUENCE [LARGE SCALE GENOMIC DNA]</scope>
    <source>
        <strain evidence="3 4">CBS 962.96</strain>
    </source>
</reference>
<proteinExistence type="predicted"/>
<dbReference type="PANTHER" id="PTHR40465">
    <property type="entry name" value="CHROMOSOME 1, WHOLE GENOME SHOTGUN SEQUENCE"/>
    <property type="match status" value="1"/>
</dbReference>
<dbReference type="Pfam" id="PF20152">
    <property type="entry name" value="DUF6534"/>
    <property type="match status" value="1"/>
</dbReference>
<keyword evidence="1" id="KW-0812">Transmembrane</keyword>
<feature type="non-terminal residue" evidence="3">
    <location>
        <position position="244"/>
    </location>
</feature>
<feature type="non-terminal residue" evidence="3">
    <location>
        <position position="1"/>
    </location>
</feature>
<feature type="transmembrane region" description="Helical" evidence="1">
    <location>
        <begin position="6"/>
        <end position="23"/>
    </location>
</feature>
<evidence type="ECO:0000256" key="1">
    <source>
        <dbReference type="SAM" id="Phobius"/>
    </source>
</evidence>
<protein>
    <recommendedName>
        <fullName evidence="2">DUF6534 domain-containing protein</fullName>
    </recommendedName>
</protein>
<dbReference type="OrthoDB" id="2953893at2759"/>
<feature type="transmembrane region" description="Helical" evidence="1">
    <location>
        <begin position="146"/>
        <end position="168"/>
    </location>
</feature>
<sequence>LLGYLLNWGLFGMLSIQVYVYHIAFPNEKIRLKCLVFGIYFIEAIQTIIITHDAWKAYASGYGRLEALGNLQLEWLAVPFLSGIVSCMVQITYAHRLFVLSGSKLLAIGVSLISVMQGSAAVAQGVQAFFIGNLADLATEAFTSCAIWLAGSAVCDIIIAIGMTFLLLKRNTQYPTTNTIITKLVHLVVETGLLTAVATSVDLVLFLAFPHQSYYACIALTLAKLYSNSLLAIFNSRTQTLAGR</sequence>
<dbReference type="EMBL" id="ML179652">
    <property type="protein sequence ID" value="THU83610.1"/>
    <property type="molecule type" value="Genomic_DNA"/>
</dbReference>
<feature type="transmembrane region" description="Helical" evidence="1">
    <location>
        <begin position="105"/>
        <end position="126"/>
    </location>
</feature>
<gene>
    <name evidence="3" type="ORF">K435DRAFT_592978</name>
</gene>
<keyword evidence="1" id="KW-0472">Membrane</keyword>